<sequence length="732" mass="78685">MRADGATAQRTGFNISGWTNKHYNLPEAGKLHISGHRDSYRQVFFNMEKCTIILLLVTCAYASPQIKSVKGGQGNYAYNANSNLERFYGNNTTGYNNAQGHYTNTHNEFASGQSGYNSTQSEFHQGENGFTNYQSGYNQGQSGYNGAQSGYNQGQAGYNSAQSGYSHGQAGYGTAQTGYDHGQNGYGNAQSGYNQGQSGYNANQGGHNIYTYTPGGHNGPQDGHNLVLGRQNTTQGQHNATGIYTMPDFERGVCYIEVPTSDLVRNRAEVPRGNGSRPDLSRIRSCCKGYIRNIHNFKLCDPVCEQECVNGLCTAPNTCSCFPDHVKNAGGICIPTCPIGCQHGTCSGGECLCKDGYTLDSEGRYCLPKCQNNCGKQGNCTAPNTCECKSGYRATPSGGCAPHCDSCKNGDCIGPNVCVCNHGYKLENGNCIPECALNIISNGEGVRRWRGSGEPEISLAGRKATTETITSHAAAKLTRAWLYHFLRTTWLIPLYKYYSLAPGPGCGSTGRCVGPNVCECPSDQEFDAATRQCKPKCTRKCTNGECYGANTCRCHSGYMNNQVGDCIPQCSPGCGFYGECVAPNNCRCQPGYSSQRGECKPDAQPSQTGHNGQTGQYGQYGQHGGDLQEGQLVEQFTECSQPCINGVCSGGVCICNPGYQIDTADASGNRCIPSCPGGCLNGVCSGPNFCICNTGYVKDRSVKGTQRCVKRNKRSVIESNVADLLIYNIPDY</sequence>
<dbReference type="Proteomes" id="UP000299102">
    <property type="component" value="Unassembled WGS sequence"/>
</dbReference>
<dbReference type="AlphaFoldDB" id="A0A4C1WJV6"/>
<evidence type="ECO:0000313" key="3">
    <source>
        <dbReference type="EMBL" id="GBP50395.1"/>
    </source>
</evidence>
<feature type="domain" description="EGF-like" evidence="2">
    <location>
        <begin position="336"/>
        <end position="367"/>
    </location>
</feature>
<name>A0A4C1WJV6_EUMVA</name>
<feature type="compositionally biased region" description="Low complexity" evidence="1">
    <location>
        <begin position="607"/>
        <end position="620"/>
    </location>
</feature>
<dbReference type="STRING" id="151549.A0A4C1WJV6"/>
<feature type="region of interest" description="Disordered" evidence="1">
    <location>
        <begin position="599"/>
        <end position="620"/>
    </location>
</feature>
<dbReference type="InterPro" id="IPR009030">
    <property type="entry name" value="Growth_fac_rcpt_cys_sf"/>
</dbReference>
<evidence type="ECO:0000313" key="4">
    <source>
        <dbReference type="Proteomes" id="UP000299102"/>
    </source>
</evidence>
<feature type="domain" description="EGF-like" evidence="2">
    <location>
        <begin position="569"/>
        <end position="600"/>
    </location>
</feature>
<dbReference type="OrthoDB" id="10060424at2759"/>
<feature type="domain" description="EGF-like" evidence="2">
    <location>
        <begin position="536"/>
        <end position="567"/>
    </location>
</feature>
<feature type="domain" description="EGF-like" evidence="2">
    <location>
        <begin position="303"/>
        <end position="334"/>
    </location>
</feature>
<feature type="domain" description="EGF-like" evidence="2">
    <location>
        <begin position="638"/>
        <end position="672"/>
    </location>
</feature>
<accession>A0A4C1WJV6</accession>
<feature type="domain" description="EGF-like" evidence="2">
    <location>
        <begin position="369"/>
        <end position="401"/>
    </location>
</feature>
<organism evidence="3 4">
    <name type="scientific">Eumeta variegata</name>
    <name type="common">Bagworm moth</name>
    <name type="synonym">Eumeta japonica</name>
    <dbReference type="NCBI Taxonomy" id="151549"/>
    <lineage>
        <taxon>Eukaryota</taxon>
        <taxon>Metazoa</taxon>
        <taxon>Ecdysozoa</taxon>
        <taxon>Arthropoda</taxon>
        <taxon>Hexapoda</taxon>
        <taxon>Insecta</taxon>
        <taxon>Pterygota</taxon>
        <taxon>Neoptera</taxon>
        <taxon>Endopterygota</taxon>
        <taxon>Lepidoptera</taxon>
        <taxon>Glossata</taxon>
        <taxon>Ditrysia</taxon>
        <taxon>Tineoidea</taxon>
        <taxon>Psychidae</taxon>
        <taxon>Oiketicinae</taxon>
        <taxon>Eumeta</taxon>
    </lineage>
</organism>
<dbReference type="EMBL" id="BGZK01000565">
    <property type="protein sequence ID" value="GBP50395.1"/>
    <property type="molecule type" value="Genomic_DNA"/>
</dbReference>
<reference evidence="3 4" key="1">
    <citation type="journal article" date="2019" name="Commun. Biol.">
        <title>The bagworm genome reveals a unique fibroin gene that provides high tensile strength.</title>
        <authorList>
            <person name="Kono N."/>
            <person name="Nakamura H."/>
            <person name="Ohtoshi R."/>
            <person name="Tomita M."/>
            <person name="Numata K."/>
            <person name="Arakawa K."/>
        </authorList>
    </citation>
    <scope>NUCLEOTIDE SEQUENCE [LARGE SCALE GENOMIC DNA]</scope>
</reference>
<dbReference type="SUPFAM" id="SSF57184">
    <property type="entry name" value="Growth factor receptor domain"/>
    <property type="match status" value="1"/>
</dbReference>
<dbReference type="SMART" id="SM00181">
    <property type="entry name" value="EGF"/>
    <property type="match status" value="8"/>
</dbReference>
<evidence type="ECO:0000256" key="1">
    <source>
        <dbReference type="SAM" id="MobiDB-lite"/>
    </source>
</evidence>
<gene>
    <name evidence="3" type="primary">ten-1</name>
    <name evidence="3" type="ORF">EVAR_30102_1</name>
</gene>
<dbReference type="PANTHER" id="PTHR24047:SF32">
    <property type="entry name" value="FI01909P-RELATED"/>
    <property type="match status" value="1"/>
</dbReference>
<feature type="domain" description="EGF-like" evidence="2">
    <location>
        <begin position="674"/>
        <end position="709"/>
    </location>
</feature>
<protein>
    <submittedName>
        <fullName evidence="3">Teneurin-1</fullName>
    </submittedName>
</protein>
<keyword evidence="4" id="KW-1185">Reference proteome</keyword>
<comment type="caution">
    <text evidence="3">The sequence shown here is derived from an EMBL/GenBank/DDBJ whole genome shotgun (WGS) entry which is preliminary data.</text>
</comment>
<evidence type="ECO:0000259" key="2">
    <source>
        <dbReference type="SMART" id="SM00181"/>
    </source>
</evidence>
<dbReference type="InterPro" id="IPR000742">
    <property type="entry name" value="EGF"/>
</dbReference>
<dbReference type="Gene3D" id="2.10.25.10">
    <property type="entry name" value="Laminin"/>
    <property type="match status" value="5"/>
</dbReference>
<proteinExistence type="predicted"/>
<dbReference type="InterPro" id="IPR053255">
    <property type="entry name" value="EGF-like_domain"/>
</dbReference>
<dbReference type="PANTHER" id="PTHR24047">
    <property type="entry name" value="FI01909P-RELATED"/>
    <property type="match status" value="1"/>
</dbReference>
<feature type="domain" description="EGF-like" evidence="2">
    <location>
        <begin position="403"/>
        <end position="432"/>
    </location>
</feature>